<name>T1XCK0_VARPD</name>
<dbReference type="Gene3D" id="6.20.450.20">
    <property type="match status" value="1"/>
</dbReference>
<accession>T1XCK0</accession>
<dbReference type="HOGENOM" id="CLU_166926_0_0_4"/>
<organism evidence="1 2">
    <name type="scientific">Variovorax paradoxus B4</name>
    <dbReference type="NCBI Taxonomy" id="1246301"/>
    <lineage>
        <taxon>Bacteria</taxon>
        <taxon>Pseudomonadati</taxon>
        <taxon>Pseudomonadota</taxon>
        <taxon>Betaproteobacteria</taxon>
        <taxon>Burkholderiales</taxon>
        <taxon>Comamonadaceae</taxon>
        <taxon>Variovorax</taxon>
    </lineage>
</organism>
<reference evidence="1 2" key="1">
    <citation type="submission" date="2012-10" db="EMBL/GenBank/DDBJ databases">
        <title>Genome sequence of Variovorax paradoxus B4.</title>
        <authorList>
            <person name="Schuldes J."/>
            <person name="Brandt U."/>
            <person name="Hiessl S."/>
            <person name="Wuebbeler J.H."/>
            <person name="Thuermer A."/>
            <person name="Steinbuechel A."/>
            <person name="Daniel R."/>
        </authorList>
    </citation>
    <scope>NUCLEOTIDE SEQUENCE [LARGE SCALE GENOMIC DNA]</scope>
    <source>
        <strain evidence="1 2">B4</strain>
    </source>
</reference>
<sequence>MFLEPAMSKEAMFTMKLEPELRDAFMAEAEASHRPASQVVRELMREFIERQRQAREYDAFLRAKVDTARAQIASGQYASDAEVEARFAARRVALRAKADGADA</sequence>
<proteinExistence type="predicted"/>
<protein>
    <recommendedName>
        <fullName evidence="3">Antitoxin of toxin-antitoxin stability system</fullName>
    </recommendedName>
</protein>
<gene>
    <name evidence="1" type="ORF">VAPA_1c27930</name>
</gene>
<dbReference type="EMBL" id="CP003911">
    <property type="protein sequence ID" value="AGU49890.1"/>
    <property type="molecule type" value="Genomic_DNA"/>
</dbReference>
<dbReference type="AlphaFoldDB" id="T1XCK0"/>
<evidence type="ECO:0000313" key="1">
    <source>
        <dbReference type="EMBL" id="AGU49890.1"/>
    </source>
</evidence>
<dbReference type="KEGG" id="vpd:VAPA_1c27930"/>
<evidence type="ECO:0000313" key="2">
    <source>
        <dbReference type="Proteomes" id="UP000016223"/>
    </source>
</evidence>
<dbReference type="PATRIC" id="fig|1246301.3.peg.2827"/>
<dbReference type="Proteomes" id="UP000016223">
    <property type="component" value="Chromosome 1"/>
</dbReference>
<evidence type="ECO:0008006" key="3">
    <source>
        <dbReference type="Google" id="ProtNLM"/>
    </source>
</evidence>